<accession>A0AAV7LNF3</accession>
<organism evidence="2 3">
    <name type="scientific">Pleurodeles waltl</name>
    <name type="common">Iberian ribbed newt</name>
    <dbReference type="NCBI Taxonomy" id="8319"/>
    <lineage>
        <taxon>Eukaryota</taxon>
        <taxon>Metazoa</taxon>
        <taxon>Chordata</taxon>
        <taxon>Craniata</taxon>
        <taxon>Vertebrata</taxon>
        <taxon>Euteleostomi</taxon>
        <taxon>Amphibia</taxon>
        <taxon>Batrachia</taxon>
        <taxon>Caudata</taxon>
        <taxon>Salamandroidea</taxon>
        <taxon>Salamandridae</taxon>
        <taxon>Pleurodelinae</taxon>
        <taxon>Pleurodeles</taxon>
    </lineage>
</organism>
<feature type="region of interest" description="Disordered" evidence="1">
    <location>
        <begin position="44"/>
        <end position="73"/>
    </location>
</feature>
<keyword evidence="3" id="KW-1185">Reference proteome</keyword>
<dbReference type="AlphaFoldDB" id="A0AAV7LNF3"/>
<feature type="compositionally biased region" description="Polar residues" evidence="1">
    <location>
        <begin position="54"/>
        <end position="64"/>
    </location>
</feature>
<proteinExistence type="predicted"/>
<name>A0AAV7LNF3_PLEWA</name>
<evidence type="ECO:0000313" key="3">
    <source>
        <dbReference type="Proteomes" id="UP001066276"/>
    </source>
</evidence>
<evidence type="ECO:0000313" key="2">
    <source>
        <dbReference type="EMBL" id="KAJ1092602.1"/>
    </source>
</evidence>
<feature type="region of interest" description="Disordered" evidence="1">
    <location>
        <begin position="1"/>
        <end position="28"/>
    </location>
</feature>
<protein>
    <submittedName>
        <fullName evidence="2">Uncharacterized protein</fullName>
    </submittedName>
</protein>
<dbReference type="Proteomes" id="UP001066276">
    <property type="component" value="Chromosome 11"/>
</dbReference>
<evidence type="ECO:0000256" key="1">
    <source>
        <dbReference type="SAM" id="MobiDB-lite"/>
    </source>
</evidence>
<reference evidence="2" key="1">
    <citation type="journal article" date="2022" name="bioRxiv">
        <title>Sequencing and chromosome-scale assembly of the giantPleurodeles waltlgenome.</title>
        <authorList>
            <person name="Brown T."/>
            <person name="Elewa A."/>
            <person name="Iarovenko S."/>
            <person name="Subramanian E."/>
            <person name="Araus A.J."/>
            <person name="Petzold A."/>
            <person name="Susuki M."/>
            <person name="Suzuki K.-i.T."/>
            <person name="Hayashi T."/>
            <person name="Toyoda A."/>
            <person name="Oliveira C."/>
            <person name="Osipova E."/>
            <person name="Leigh N.D."/>
            <person name="Simon A."/>
            <person name="Yun M.H."/>
        </authorList>
    </citation>
    <scope>NUCLEOTIDE SEQUENCE</scope>
    <source>
        <strain evidence="2">20211129_DDA</strain>
        <tissue evidence="2">Liver</tissue>
    </source>
</reference>
<sequence>MAEGYFRSPNWGPGGEYPPAYTAWTSKGVSQRLKTEDACVPIAKSLPPLGSPQRARQSPVSKVTTAGDCGEAE</sequence>
<dbReference type="EMBL" id="JANPWB010000015">
    <property type="protein sequence ID" value="KAJ1092602.1"/>
    <property type="molecule type" value="Genomic_DNA"/>
</dbReference>
<comment type="caution">
    <text evidence="2">The sequence shown here is derived from an EMBL/GenBank/DDBJ whole genome shotgun (WGS) entry which is preliminary data.</text>
</comment>
<gene>
    <name evidence="2" type="ORF">NDU88_005712</name>
</gene>